<sequence length="396" mass="44897">MQSVYLISNVNNGGKTYLEYLLPALNALRNHYNCIVLQTNIVGISKFEAEQFLGCPVEEVGLDDIGKLKSQVIISNDASIGKLLDESNFSIFIAHGNVGMPLADVYYCSGWTSYWDAIVSSSRSLFDLIKTGMYYFRRDRVALRLELEPDRSRTDLRNTSAVSVLPIKIPDMFSAPPEFRCMSEEYVVGLLPTQIGICPSGASLFENMEVVINSVKSQIPHAKIIFRPYMTDFDRPFVKELCEQLARYPWVSIDDTKGSSKDFYRICDTIITDASSGGVSFMLNTCKLPIYYVPVGHDSSPIVEAWLEQMEGLLPIAKNGDELKDMVLGFKLLTSEQKYFIYKKFYDSEYSGLHHPDEVFLELVENRHESRFRYCVIDSFGGVHDNFISDPERALQ</sequence>
<evidence type="ECO:0000313" key="1">
    <source>
        <dbReference type="EMBL" id="WGK92338.1"/>
    </source>
</evidence>
<dbReference type="RefSeq" id="WP_280163367.1">
    <property type="nucleotide sequence ID" value="NZ_CP093428.1"/>
</dbReference>
<evidence type="ECO:0000313" key="2">
    <source>
        <dbReference type="Proteomes" id="UP001243713"/>
    </source>
</evidence>
<dbReference type="Proteomes" id="UP001243713">
    <property type="component" value="Chromosome"/>
</dbReference>
<protein>
    <recommendedName>
        <fullName evidence="3">CDP-Glycerol:Poly(Glycerophosphate) glycerophosphotransferase</fullName>
    </recommendedName>
</protein>
<accession>A0ABY8MZ94</accession>
<reference evidence="1 2" key="1">
    <citation type="submission" date="2022-03" db="EMBL/GenBank/DDBJ databases">
        <title>Plant growth promoting endophytes with ACC deaminase activity.</title>
        <authorList>
            <person name="Charles T."/>
            <person name="Van Dyk A."/>
            <person name="Cheng J."/>
            <person name="Heil J."/>
        </authorList>
    </citation>
    <scope>NUCLEOTIDE SEQUENCE [LARGE SCALE GENOMIC DNA]</scope>
    <source>
        <strain evidence="1 2">8R6</strain>
    </source>
</reference>
<keyword evidence="2" id="KW-1185">Reference proteome</keyword>
<proteinExistence type="predicted"/>
<organism evidence="1 2">
    <name type="scientific">Pseudomonas migulae</name>
    <dbReference type="NCBI Taxonomy" id="78543"/>
    <lineage>
        <taxon>Bacteria</taxon>
        <taxon>Pseudomonadati</taxon>
        <taxon>Pseudomonadota</taxon>
        <taxon>Gammaproteobacteria</taxon>
        <taxon>Pseudomonadales</taxon>
        <taxon>Pseudomonadaceae</taxon>
        <taxon>Pseudomonas</taxon>
    </lineage>
</organism>
<name>A0ABY8MZ94_9PSED</name>
<dbReference type="EMBL" id="CP093428">
    <property type="protein sequence ID" value="WGK92338.1"/>
    <property type="molecule type" value="Genomic_DNA"/>
</dbReference>
<evidence type="ECO:0008006" key="3">
    <source>
        <dbReference type="Google" id="ProtNLM"/>
    </source>
</evidence>
<gene>
    <name evidence="1" type="ORF">MOQ58_09120</name>
</gene>